<protein>
    <submittedName>
        <fullName evidence="3">RepA</fullName>
    </submittedName>
</protein>
<feature type="region of interest" description="Disordered" evidence="1">
    <location>
        <begin position="1"/>
        <end position="26"/>
    </location>
</feature>
<dbReference type="InterPro" id="IPR004322">
    <property type="entry name" value="Plasmid_replicase_bac"/>
</dbReference>
<proteinExistence type="predicted"/>
<dbReference type="RefSeq" id="WP_012303307.1">
    <property type="nucleotide sequence ID" value="NC_010464.1"/>
</dbReference>
<keyword evidence="3" id="KW-0614">Plasmid</keyword>
<accession>B1NJ37</accession>
<gene>
    <name evidence="3" type="primary">repA</name>
</gene>
<organism evidence="3">
    <name type="scientific">Stenotrophomonas maltophilia</name>
    <name type="common">Pseudomonas maltophilia</name>
    <name type="synonym">Xanthomonas maltophilia</name>
    <dbReference type="NCBI Taxonomy" id="40324"/>
    <lineage>
        <taxon>Bacteria</taxon>
        <taxon>Pseudomonadati</taxon>
        <taxon>Pseudomonadota</taxon>
        <taxon>Gammaproteobacteria</taxon>
        <taxon>Lysobacterales</taxon>
        <taxon>Lysobacteraceae</taxon>
        <taxon>Stenotrophomonas</taxon>
        <taxon>Stenotrophomonas maltophilia group</taxon>
    </lineage>
</organism>
<dbReference type="Gene3D" id="1.10.340.50">
    <property type="match status" value="1"/>
</dbReference>
<evidence type="ECO:0000256" key="1">
    <source>
        <dbReference type="SAM" id="MobiDB-lite"/>
    </source>
</evidence>
<evidence type="ECO:0000313" key="3">
    <source>
        <dbReference type="EMBL" id="ABU40767.1"/>
    </source>
</evidence>
<reference evidence="3" key="1">
    <citation type="submission" date="2007-04" db="EMBL/GenBank/DDBJ databases">
        <title>Nucleotide sequence analysis of Stenotrophomonas maltophilia plasmid pSM76.</title>
        <authorList>
            <person name="Chen C.-R."/>
            <person name="Lin C.-H."/>
            <person name="Weng S.-F."/>
            <person name="Tseng Y.-H."/>
        </authorList>
    </citation>
    <scope>NUCLEOTIDE SEQUENCE</scope>
    <source>
        <plasmid evidence="3">pSM76</plasmid>
    </source>
</reference>
<feature type="domain" description="Primase C-terminal 1" evidence="2">
    <location>
        <begin position="202"/>
        <end position="264"/>
    </location>
</feature>
<dbReference type="AlphaFoldDB" id="B1NJ37"/>
<dbReference type="Pfam" id="PF08708">
    <property type="entry name" value="PriCT_1"/>
    <property type="match status" value="1"/>
</dbReference>
<sequence length="307" mass="34458">MERKEKPRSDGNRSGRGQGDRRPKTMRPHYQPELFLASAPKRPFCADDLGTGLRIRSQEQAMGHRYIQHNPPHALAFLVFDFDRSGALVAADDAGLPLPSWVAENRDTRRGHLAYALACPVITTDAARSAPMRYAAAVEQAYRDALQADSGYSNFITKTPGHQDWETRWGRADAYTLEELADYLPNGLPSLRKRREEASGLGRNVSLFEGLRSWAYRARKQFDDVGEWHRATLTRAKVLNGDFAQPLPASEVRATAKSVGKWVWTRLGHGPAGEAFFARQTRKGHLSGISRQSNAMDTAQRILEFRK</sequence>
<dbReference type="EMBL" id="EF535851">
    <property type="protein sequence ID" value="ABU40767.1"/>
    <property type="molecule type" value="Genomic_DNA"/>
</dbReference>
<name>B1NJ37_STEMA</name>
<evidence type="ECO:0000259" key="2">
    <source>
        <dbReference type="Pfam" id="PF08708"/>
    </source>
</evidence>
<feature type="compositionally biased region" description="Basic and acidic residues" evidence="1">
    <location>
        <begin position="1"/>
        <end position="23"/>
    </location>
</feature>
<dbReference type="InterPro" id="IPR014820">
    <property type="entry name" value="PriCT_1"/>
</dbReference>
<geneLocation type="plasmid" evidence="3">
    <name>pSM76</name>
</geneLocation>
<dbReference type="Pfam" id="PF03090">
    <property type="entry name" value="Replicase"/>
    <property type="match status" value="1"/>
</dbReference>